<comment type="caution">
    <text evidence="2">The sequence shown here is derived from an EMBL/GenBank/DDBJ whole genome shotgun (WGS) entry which is preliminary data.</text>
</comment>
<keyword evidence="1" id="KW-1133">Transmembrane helix</keyword>
<reference evidence="2" key="2">
    <citation type="submission" date="2020-10" db="EMBL/GenBank/DDBJ databases">
        <authorList>
            <person name="Cooper E.A."/>
            <person name="Brenton Z.W."/>
            <person name="Flinn B.S."/>
            <person name="Jenkins J."/>
            <person name="Shu S."/>
            <person name="Flowers D."/>
            <person name="Luo F."/>
            <person name="Wang Y."/>
            <person name="Xia P."/>
            <person name="Barry K."/>
            <person name="Daum C."/>
            <person name="Lipzen A."/>
            <person name="Yoshinaga Y."/>
            <person name="Schmutz J."/>
            <person name="Saski C."/>
            <person name="Vermerris W."/>
            <person name="Kresovich S."/>
        </authorList>
    </citation>
    <scope>NUCLEOTIDE SEQUENCE</scope>
</reference>
<evidence type="ECO:0000313" key="3">
    <source>
        <dbReference type="Proteomes" id="UP000807115"/>
    </source>
</evidence>
<evidence type="ECO:0000256" key="1">
    <source>
        <dbReference type="SAM" id="Phobius"/>
    </source>
</evidence>
<dbReference type="Proteomes" id="UP000807115">
    <property type="component" value="Chromosome 3"/>
</dbReference>
<organism evidence="2 3">
    <name type="scientific">Sorghum bicolor</name>
    <name type="common">Sorghum</name>
    <name type="synonym">Sorghum vulgare</name>
    <dbReference type="NCBI Taxonomy" id="4558"/>
    <lineage>
        <taxon>Eukaryota</taxon>
        <taxon>Viridiplantae</taxon>
        <taxon>Streptophyta</taxon>
        <taxon>Embryophyta</taxon>
        <taxon>Tracheophyta</taxon>
        <taxon>Spermatophyta</taxon>
        <taxon>Magnoliopsida</taxon>
        <taxon>Liliopsida</taxon>
        <taxon>Poales</taxon>
        <taxon>Poaceae</taxon>
        <taxon>PACMAD clade</taxon>
        <taxon>Panicoideae</taxon>
        <taxon>Andropogonodae</taxon>
        <taxon>Andropogoneae</taxon>
        <taxon>Sorghinae</taxon>
        <taxon>Sorghum</taxon>
    </lineage>
</organism>
<reference evidence="2" key="1">
    <citation type="journal article" date="2019" name="BMC Genomics">
        <title>A new reference genome for Sorghum bicolor reveals high levels of sequence similarity between sweet and grain genotypes: implications for the genetics of sugar metabolism.</title>
        <authorList>
            <person name="Cooper E.A."/>
            <person name="Brenton Z.W."/>
            <person name="Flinn B.S."/>
            <person name="Jenkins J."/>
            <person name="Shu S."/>
            <person name="Flowers D."/>
            <person name="Luo F."/>
            <person name="Wang Y."/>
            <person name="Xia P."/>
            <person name="Barry K."/>
            <person name="Daum C."/>
            <person name="Lipzen A."/>
            <person name="Yoshinaga Y."/>
            <person name="Schmutz J."/>
            <person name="Saski C."/>
            <person name="Vermerris W."/>
            <person name="Kresovich S."/>
        </authorList>
    </citation>
    <scope>NUCLEOTIDE SEQUENCE</scope>
</reference>
<evidence type="ECO:0000313" key="2">
    <source>
        <dbReference type="EMBL" id="KAG0538518.1"/>
    </source>
</evidence>
<accession>A0A921RFB5</accession>
<name>A0A921RFB5_SORBI</name>
<proteinExistence type="predicted"/>
<dbReference type="AlphaFoldDB" id="A0A921RFB5"/>
<dbReference type="EMBL" id="CM027682">
    <property type="protein sequence ID" value="KAG0538518.1"/>
    <property type="molecule type" value="Genomic_DNA"/>
</dbReference>
<gene>
    <name evidence="2" type="ORF">BDA96_03G242900</name>
</gene>
<keyword evidence="1" id="KW-0812">Transmembrane</keyword>
<keyword evidence="1" id="KW-0472">Membrane</keyword>
<sequence length="49" mass="5837">MLLPSVVGLSVEKIFYFFLFINSTRSRLVFHLILFFWFFQILFSNSASI</sequence>
<feature type="transmembrane region" description="Helical" evidence="1">
    <location>
        <begin position="28"/>
        <end position="47"/>
    </location>
</feature>
<protein>
    <submittedName>
        <fullName evidence="2">Uncharacterized protein</fullName>
    </submittedName>
</protein>